<accession>A0A7G5IHC6</accession>
<sequence>MGRQLNIKHDDAWALAERLSRKTGESMTDAVVVSLRERLARLEGARQAEVEAKLAALRAMASSIQADLRPDAMTAEQFDAWMYDDQGLPH</sequence>
<dbReference type="Pfam" id="PF07704">
    <property type="entry name" value="PSK_trans_fac"/>
    <property type="match status" value="1"/>
</dbReference>
<evidence type="ECO:0000313" key="1">
    <source>
        <dbReference type="EMBL" id="QMW22768.1"/>
    </source>
</evidence>
<dbReference type="RefSeq" id="WP_182295977.1">
    <property type="nucleotide sequence ID" value="NZ_CP059851.1"/>
</dbReference>
<dbReference type="EMBL" id="CP059851">
    <property type="protein sequence ID" value="QMW22768.1"/>
    <property type="molecule type" value="Genomic_DNA"/>
</dbReference>
<organism evidence="1 2">
    <name type="scientific">Sandaracinobacteroides saxicola</name>
    <dbReference type="NCBI Taxonomy" id="2759707"/>
    <lineage>
        <taxon>Bacteria</taxon>
        <taxon>Pseudomonadati</taxon>
        <taxon>Pseudomonadota</taxon>
        <taxon>Alphaproteobacteria</taxon>
        <taxon>Sphingomonadales</taxon>
        <taxon>Sphingosinicellaceae</taxon>
        <taxon>Sandaracinobacteroides</taxon>
    </lineage>
</organism>
<reference evidence="1 2" key="1">
    <citation type="submission" date="2020-07" db="EMBL/GenBank/DDBJ databases">
        <title>Complete genome sequence for Sandaracinobacter sp. M6.</title>
        <authorList>
            <person name="Tang Y."/>
            <person name="Liu Q."/>
            <person name="Guo Z."/>
            <person name="Lei P."/>
            <person name="Huang B."/>
        </authorList>
    </citation>
    <scope>NUCLEOTIDE SEQUENCE [LARGE SCALE GENOMIC DNA]</scope>
    <source>
        <strain evidence="1 2">M6</strain>
    </source>
</reference>
<dbReference type="KEGG" id="sand:H3309_15940"/>
<protein>
    <submittedName>
        <fullName evidence="1">Type II toxin-antitoxin system VapB family antitoxin</fullName>
    </submittedName>
</protein>
<gene>
    <name evidence="1" type="ORF">H3309_15940</name>
</gene>
<evidence type="ECO:0000313" key="2">
    <source>
        <dbReference type="Proteomes" id="UP000515292"/>
    </source>
</evidence>
<name>A0A7G5IHC6_9SPHN</name>
<dbReference type="InterPro" id="IPR011660">
    <property type="entry name" value="VapB-like"/>
</dbReference>
<proteinExistence type="predicted"/>
<dbReference type="Proteomes" id="UP000515292">
    <property type="component" value="Chromosome"/>
</dbReference>
<dbReference type="AlphaFoldDB" id="A0A7G5IHC6"/>
<keyword evidence="2" id="KW-1185">Reference proteome</keyword>